<dbReference type="GO" id="GO:0051536">
    <property type="term" value="F:iron-sulfur cluster binding"/>
    <property type="evidence" value="ECO:0007669"/>
    <property type="project" value="UniProtKB-KW"/>
</dbReference>
<dbReference type="Pfam" id="PF02310">
    <property type="entry name" value="B12-binding"/>
    <property type="match status" value="1"/>
</dbReference>
<dbReference type="SFLD" id="SFLDS00029">
    <property type="entry name" value="Radical_SAM"/>
    <property type="match status" value="1"/>
</dbReference>
<dbReference type="PROSITE" id="PS51332">
    <property type="entry name" value="B12_BINDING"/>
    <property type="match status" value="1"/>
</dbReference>
<dbReference type="SMART" id="SM00729">
    <property type="entry name" value="Elp3"/>
    <property type="match status" value="1"/>
</dbReference>
<sequence>MLRKPSVLLVNPWITDFAAYDLWAKPLGLLLLGALVRESGCRVFFIDCLDRHDPETNGREGVLPGRDDAFGTGKYPKTPIPVPEVLSDVGRPFFRYGIHPESFRKKLSALPRPDLVCVTSLMTYWYPGMQETIAHIKDVFPGVPVWLGGIYARLCPEHARRRSGADRVFSGSLPQAAKALKALFGDGFKETPAWHSVAHAPPPAVDLVEKPLYGPLLLSLGCPYRCPYCASSVLQPERVAFSARRLFQSLMELYEHAGVRDFAFYDDALLVTGGPVLRELTDQVRRHGLSVRFHTPNALHVNAVVDGGWSRLLFESGFVTLRLGLETTRFERQKKWGGKTDLGMFFRAVDALRRAGFSPDRIGVYLLAGVPGQSPEEVAEGIEIVRNAEAMPYVAEFSPIPGTAVWPKAVALSAFPLEEEPLTHNNSFFACRRPDFTLGDLDGLKRQARDARRTLKAVGPTIPNGGQAPAFSAP</sequence>
<comment type="caution">
    <text evidence="9">The sequence shown here is derived from an EMBL/GenBank/DDBJ whole genome shotgun (WGS) entry which is preliminary data.</text>
</comment>
<dbReference type="GO" id="GO:0046872">
    <property type="term" value="F:metal ion binding"/>
    <property type="evidence" value="ECO:0007669"/>
    <property type="project" value="UniProtKB-KW"/>
</dbReference>
<dbReference type="InterPro" id="IPR006638">
    <property type="entry name" value="Elp3/MiaA/NifB-like_rSAM"/>
</dbReference>
<dbReference type="InterPro" id="IPR051198">
    <property type="entry name" value="BchE-like"/>
</dbReference>
<dbReference type="EMBL" id="DSTK01000010">
    <property type="protein sequence ID" value="HFK96203.1"/>
    <property type="molecule type" value="Genomic_DNA"/>
</dbReference>
<dbReference type="GO" id="GO:0003824">
    <property type="term" value="F:catalytic activity"/>
    <property type="evidence" value="ECO:0007669"/>
    <property type="project" value="InterPro"/>
</dbReference>
<keyword evidence="2" id="KW-0949">S-adenosyl-L-methionine</keyword>
<feature type="region of interest" description="Disordered" evidence="6">
    <location>
        <begin position="454"/>
        <end position="474"/>
    </location>
</feature>
<keyword evidence="4" id="KW-0408">Iron</keyword>
<dbReference type="GO" id="GO:0005829">
    <property type="term" value="C:cytosol"/>
    <property type="evidence" value="ECO:0007669"/>
    <property type="project" value="TreeGrafter"/>
</dbReference>
<dbReference type="AlphaFoldDB" id="A0A832EIR5"/>
<dbReference type="InterPro" id="IPR058240">
    <property type="entry name" value="rSAM_sf"/>
</dbReference>
<dbReference type="Pfam" id="PF04055">
    <property type="entry name" value="Radical_SAM"/>
    <property type="match status" value="1"/>
</dbReference>
<dbReference type="SUPFAM" id="SSF52242">
    <property type="entry name" value="Cobalamin (vitamin B12)-binding domain"/>
    <property type="match status" value="1"/>
</dbReference>
<dbReference type="Gene3D" id="3.40.50.280">
    <property type="entry name" value="Cobalamin-binding domain"/>
    <property type="match status" value="1"/>
</dbReference>
<dbReference type="PANTHER" id="PTHR43409">
    <property type="entry name" value="ANAEROBIC MAGNESIUM-PROTOPORPHYRIN IX MONOMETHYL ESTER CYCLASE-RELATED"/>
    <property type="match status" value="1"/>
</dbReference>
<evidence type="ECO:0000256" key="1">
    <source>
        <dbReference type="ARBA" id="ARBA00001966"/>
    </source>
</evidence>
<dbReference type="InterPro" id="IPR007197">
    <property type="entry name" value="rSAM"/>
</dbReference>
<gene>
    <name evidence="9" type="ORF">ENS06_02630</name>
</gene>
<evidence type="ECO:0000313" key="9">
    <source>
        <dbReference type="EMBL" id="HFK96203.1"/>
    </source>
</evidence>
<reference evidence="9" key="1">
    <citation type="journal article" date="2020" name="mSystems">
        <title>Genome- and Community-Level Interaction Insights into Carbon Utilization and Element Cycling Functions of Hydrothermarchaeota in Hydrothermal Sediment.</title>
        <authorList>
            <person name="Zhou Z."/>
            <person name="Liu Y."/>
            <person name="Xu W."/>
            <person name="Pan J."/>
            <person name="Luo Z.H."/>
            <person name="Li M."/>
        </authorList>
    </citation>
    <scope>NUCLEOTIDE SEQUENCE [LARGE SCALE GENOMIC DNA]</scope>
    <source>
        <strain evidence="9">SpSt-456</strain>
    </source>
</reference>
<evidence type="ECO:0000259" key="7">
    <source>
        <dbReference type="PROSITE" id="PS51332"/>
    </source>
</evidence>
<evidence type="ECO:0000256" key="6">
    <source>
        <dbReference type="SAM" id="MobiDB-lite"/>
    </source>
</evidence>
<evidence type="ECO:0000256" key="3">
    <source>
        <dbReference type="ARBA" id="ARBA00022723"/>
    </source>
</evidence>
<protein>
    <submittedName>
        <fullName evidence="9">Radical SAM protein</fullName>
    </submittedName>
</protein>
<evidence type="ECO:0000259" key="8">
    <source>
        <dbReference type="PROSITE" id="PS51918"/>
    </source>
</evidence>
<accession>A0A832EIR5</accession>
<organism evidence="9">
    <name type="scientific">Desulfacinum infernum</name>
    <dbReference type="NCBI Taxonomy" id="35837"/>
    <lineage>
        <taxon>Bacteria</taxon>
        <taxon>Pseudomonadati</taxon>
        <taxon>Thermodesulfobacteriota</taxon>
        <taxon>Syntrophobacteria</taxon>
        <taxon>Syntrophobacterales</taxon>
        <taxon>Syntrophobacteraceae</taxon>
        <taxon>Desulfacinum</taxon>
    </lineage>
</organism>
<keyword evidence="3" id="KW-0479">Metal-binding</keyword>
<dbReference type="PANTHER" id="PTHR43409:SF15">
    <property type="entry name" value="PUTATIVE-RELATED"/>
    <property type="match status" value="1"/>
</dbReference>
<dbReference type="InterPro" id="IPR006158">
    <property type="entry name" value="Cobalamin-bd"/>
</dbReference>
<evidence type="ECO:0000256" key="2">
    <source>
        <dbReference type="ARBA" id="ARBA00022691"/>
    </source>
</evidence>
<dbReference type="PROSITE" id="PS51918">
    <property type="entry name" value="RADICAL_SAM"/>
    <property type="match status" value="1"/>
</dbReference>
<dbReference type="Gene3D" id="3.20.20.70">
    <property type="entry name" value="Aldolase class I"/>
    <property type="match status" value="1"/>
</dbReference>
<dbReference type="InterPro" id="IPR036724">
    <property type="entry name" value="Cobalamin-bd_sf"/>
</dbReference>
<dbReference type="SUPFAM" id="SSF102114">
    <property type="entry name" value="Radical SAM enzymes"/>
    <property type="match status" value="1"/>
</dbReference>
<name>A0A832EIR5_9BACT</name>
<feature type="domain" description="B12-binding" evidence="7">
    <location>
        <begin position="11"/>
        <end position="190"/>
    </location>
</feature>
<dbReference type="GO" id="GO:0031419">
    <property type="term" value="F:cobalamin binding"/>
    <property type="evidence" value="ECO:0007669"/>
    <property type="project" value="InterPro"/>
</dbReference>
<proteinExistence type="predicted"/>
<comment type="cofactor">
    <cofactor evidence="1">
        <name>[4Fe-4S] cluster</name>
        <dbReference type="ChEBI" id="CHEBI:49883"/>
    </cofactor>
</comment>
<keyword evidence="5" id="KW-0411">Iron-sulfur</keyword>
<evidence type="ECO:0000256" key="4">
    <source>
        <dbReference type="ARBA" id="ARBA00023004"/>
    </source>
</evidence>
<feature type="domain" description="Radical SAM core" evidence="8">
    <location>
        <begin position="208"/>
        <end position="432"/>
    </location>
</feature>
<dbReference type="CDD" id="cd01335">
    <property type="entry name" value="Radical_SAM"/>
    <property type="match status" value="1"/>
</dbReference>
<dbReference type="SFLD" id="SFLDG01082">
    <property type="entry name" value="B12-binding_domain_containing"/>
    <property type="match status" value="1"/>
</dbReference>
<evidence type="ECO:0000256" key="5">
    <source>
        <dbReference type="ARBA" id="ARBA00023014"/>
    </source>
</evidence>
<dbReference type="InterPro" id="IPR013785">
    <property type="entry name" value="Aldolase_TIM"/>
</dbReference>